<sequence>MGNTQSTSSGGRSRSSKPRRVETAPAYTAFPTLEQAKAAEIPLEPIPERKHRYHMAYRNQTCSGLCRLPDNVLITIMLLLPPPEMVKLRHVSRDFMRLFSECVEFQQYHLTKDDEQYAPMLWAAPNPTVKFPDQAHSQFPPLCTDCAMVRKTDYFGRELLLAMPRLHCSGCKREHRSLHFSFWQRKELEHSRRLCIGHEGACKLDDSFFFTWQHMKFVAPTQIHPYVCDNDETAPNKCSKDLCRHKHLTTAQFRLTSDGKLQAQFSHTTHIPFRRGIQGKVDILQLDDTMEEFDRSISKQAVCLSPWEHEADLFRAFDPNVCDCVAWHDSPLQFRSVTAREFKWQLAPPGRLPDRRHQPGGYVGKQGRCMGKQHGVTVTAPGIKYEADYFVCPDDDNLLALRLLLTCTVESASDPGWQTILHPGSYLQCLDTEMRGVTWCNNYSCGLFEAQFRHKSLVFLEQQWNLGN</sequence>
<comment type="caution">
    <text evidence="1">The sequence shown here is derived from an EMBL/GenBank/DDBJ whole genome shotgun (WGS) entry which is preliminary data.</text>
</comment>
<organism evidence="1 2">
    <name type="scientific">Zarea fungicola</name>
    <dbReference type="NCBI Taxonomy" id="93591"/>
    <lineage>
        <taxon>Eukaryota</taxon>
        <taxon>Fungi</taxon>
        <taxon>Dikarya</taxon>
        <taxon>Ascomycota</taxon>
        <taxon>Pezizomycotina</taxon>
        <taxon>Sordariomycetes</taxon>
        <taxon>Hypocreomycetidae</taxon>
        <taxon>Hypocreales</taxon>
        <taxon>Cordycipitaceae</taxon>
        <taxon>Zarea</taxon>
    </lineage>
</organism>
<proteinExistence type="predicted"/>
<dbReference type="EMBL" id="JANJQO010001347">
    <property type="protein sequence ID" value="KAJ2971412.1"/>
    <property type="molecule type" value="Genomic_DNA"/>
</dbReference>
<accession>A0ACC1MWN7</accession>
<protein>
    <submittedName>
        <fullName evidence="1">Uncharacterized protein</fullName>
    </submittedName>
</protein>
<gene>
    <name evidence="1" type="ORF">NQ176_g7698</name>
</gene>
<dbReference type="Proteomes" id="UP001143910">
    <property type="component" value="Unassembled WGS sequence"/>
</dbReference>
<name>A0ACC1MWN7_9HYPO</name>
<evidence type="ECO:0000313" key="2">
    <source>
        <dbReference type="Proteomes" id="UP001143910"/>
    </source>
</evidence>
<keyword evidence="2" id="KW-1185">Reference proteome</keyword>
<evidence type="ECO:0000313" key="1">
    <source>
        <dbReference type="EMBL" id="KAJ2971412.1"/>
    </source>
</evidence>
<reference evidence="1" key="1">
    <citation type="submission" date="2022-08" db="EMBL/GenBank/DDBJ databases">
        <title>Genome Sequence of Lecanicillium fungicola.</title>
        <authorList>
            <person name="Buettner E."/>
        </authorList>
    </citation>
    <scope>NUCLEOTIDE SEQUENCE</scope>
    <source>
        <strain evidence="1">Babe33</strain>
    </source>
</reference>